<feature type="non-terminal residue" evidence="1">
    <location>
        <position position="1"/>
    </location>
</feature>
<sequence length="391" mass="46314">VVGIIRICVKSAKNLKKKDSRFTFSNPDPYVRIMDASRIEVDRTCVYHGTVNPKWEEVHFASVHSLGEKISFEIFDENLFVSDEHLGTYVLDTNTLMNYDDHSKPISDWYPLQIGKKPVEGHLNLEIQFISTVFTEGADFVFTIESIKLHQVYILISWRKENGFFEFSDKLARFFNYKSVDKLKESFLKHVFSDKELSKYNLSILSTVLTIMYFKVLCWKHYNEWNRIIANSEALLSKEINNIEAEDRLYDLCKNFIIERFKVKNLEKEQLEIITPVKQAIITRKNINIRYIRTLIGHQDEDGCVALNEKVANYYGFESVDEFVRFLRKYFKTERVTKLHHDVWVTACTIWYLRLVAVDHRQEWIDNYERSSQWLAKQYNGDDALENEIME</sequence>
<reference evidence="1" key="1">
    <citation type="submission" date="2021-06" db="EMBL/GenBank/DDBJ databases">
        <authorList>
            <person name="Kallberg Y."/>
            <person name="Tangrot J."/>
            <person name="Rosling A."/>
        </authorList>
    </citation>
    <scope>NUCLEOTIDE SEQUENCE</scope>
    <source>
        <strain evidence="1">MA461A</strain>
    </source>
</reference>
<keyword evidence="2" id="KW-1185">Reference proteome</keyword>
<feature type="non-terminal residue" evidence="1">
    <location>
        <position position="391"/>
    </location>
</feature>
<dbReference type="EMBL" id="CAJVQC010087632">
    <property type="protein sequence ID" value="CAG8823504.1"/>
    <property type="molecule type" value="Genomic_DNA"/>
</dbReference>
<protein>
    <submittedName>
        <fullName evidence="1">4495_t:CDS:1</fullName>
    </submittedName>
</protein>
<comment type="caution">
    <text evidence="1">The sequence shown here is derived from an EMBL/GenBank/DDBJ whole genome shotgun (WGS) entry which is preliminary data.</text>
</comment>
<proteinExistence type="predicted"/>
<evidence type="ECO:0000313" key="1">
    <source>
        <dbReference type="EMBL" id="CAG8823504.1"/>
    </source>
</evidence>
<accession>A0ACA9S280</accession>
<gene>
    <name evidence="1" type="ORF">RPERSI_LOCUS26034</name>
</gene>
<evidence type="ECO:0000313" key="2">
    <source>
        <dbReference type="Proteomes" id="UP000789920"/>
    </source>
</evidence>
<dbReference type="Proteomes" id="UP000789920">
    <property type="component" value="Unassembled WGS sequence"/>
</dbReference>
<organism evidence="1 2">
    <name type="scientific">Racocetra persica</name>
    <dbReference type="NCBI Taxonomy" id="160502"/>
    <lineage>
        <taxon>Eukaryota</taxon>
        <taxon>Fungi</taxon>
        <taxon>Fungi incertae sedis</taxon>
        <taxon>Mucoromycota</taxon>
        <taxon>Glomeromycotina</taxon>
        <taxon>Glomeromycetes</taxon>
        <taxon>Diversisporales</taxon>
        <taxon>Gigasporaceae</taxon>
        <taxon>Racocetra</taxon>
    </lineage>
</organism>
<name>A0ACA9S280_9GLOM</name>